<dbReference type="SUPFAM" id="SSF53850">
    <property type="entry name" value="Periplasmic binding protein-like II"/>
    <property type="match status" value="1"/>
</dbReference>
<dbReference type="Pfam" id="PF10613">
    <property type="entry name" value="Lig_chan-Glu_bd"/>
    <property type="match status" value="1"/>
</dbReference>
<keyword evidence="6 18" id="KW-1133">Transmembrane helix</keyword>
<evidence type="ECO:0000256" key="11">
    <source>
        <dbReference type="ARBA" id="ARBA00023180"/>
    </source>
</evidence>
<feature type="transmembrane region" description="Helical" evidence="18">
    <location>
        <begin position="481"/>
        <end position="499"/>
    </location>
</feature>
<dbReference type="PRINTS" id="PR00177">
    <property type="entry name" value="NMDARECEPTOR"/>
</dbReference>
<keyword evidence="11" id="KW-0325">Glycoprotein</keyword>
<evidence type="ECO:0000256" key="8">
    <source>
        <dbReference type="ARBA" id="ARBA00023065"/>
    </source>
</evidence>
<dbReference type="Gene3D" id="3.40.50.2300">
    <property type="match status" value="1"/>
</dbReference>
<evidence type="ECO:0000256" key="5">
    <source>
        <dbReference type="ARBA" id="ARBA00022692"/>
    </source>
</evidence>
<proteinExistence type="inferred from homology"/>
<dbReference type="Gene3D" id="1.10.287.70">
    <property type="match status" value="1"/>
</dbReference>
<keyword evidence="21" id="KW-1185">Reference proteome</keyword>
<dbReference type="SMART" id="SM00918">
    <property type="entry name" value="Lig_chan-Glu_bd"/>
    <property type="match status" value="1"/>
</dbReference>
<evidence type="ECO:0000313" key="21">
    <source>
        <dbReference type="Proteomes" id="UP000694941"/>
    </source>
</evidence>
<dbReference type="InterPro" id="IPR001508">
    <property type="entry name" value="Iono_Glu_rcpt_met"/>
</dbReference>
<keyword evidence="12" id="KW-0628">Postsynaptic cell membrane</keyword>
<dbReference type="PANTHER" id="PTHR18966">
    <property type="entry name" value="IONOTROPIC GLUTAMATE RECEPTOR"/>
    <property type="match status" value="1"/>
</dbReference>
<dbReference type="InterPro" id="IPR019594">
    <property type="entry name" value="Glu/Gly-bd"/>
</dbReference>
<dbReference type="InterPro" id="IPR001320">
    <property type="entry name" value="Iontro_rcpt_C"/>
</dbReference>
<feature type="coiled-coil region" evidence="16">
    <location>
        <begin position="984"/>
        <end position="1011"/>
    </location>
</feature>
<evidence type="ECO:0000256" key="13">
    <source>
        <dbReference type="ARBA" id="ARBA00023286"/>
    </source>
</evidence>
<feature type="domain" description="Ionotropic glutamate receptor C-terminal" evidence="19">
    <location>
        <begin position="316"/>
        <end position="629"/>
    </location>
</feature>
<evidence type="ECO:0000256" key="16">
    <source>
        <dbReference type="SAM" id="Coils"/>
    </source>
</evidence>
<dbReference type="Pfam" id="PF00060">
    <property type="entry name" value="Lig_chan"/>
    <property type="match status" value="1"/>
</dbReference>
<organism evidence="21 22">
    <name type="scientific">Limulus polyphemus</name>
    <name type="common">Atlantic horseshoe crab</name>
    <dbReference type="NCBI Taxonomy" id="6850"/>
    <lineage>
        <taxon>Eukaryota</taxon>
        <taxon>Metazoa</taxon>
        <taxon>Ecdysozoa</taxon>
        <taxon>Arthropoda</taxon>
        <taxon>Chelicerata</taxon>
        <taxon>Merostomata</taxon>
        <taxon>Xiphosura</taxon>
        <taxon>Limulidae</taxon>
        <taxon>Limulus</taxon>
    </lineage>
</organism>
<reference evidence="22" key="1">
    <citation type="submission" date="2025-08" db="UniProtKB">
        <authorList>
            <consortium name="RefSeq"/>
        </authorList>
    </citation>
    <scope>IDENTIFICATION</scope>
    <source>
        <tissue evidence="22">Muscle</tissue>
    </source>
</reference>
<name>A0ABM1TDU2_LIMPO</name>
<dbReference type="RefSeq" id="XP_022254048.1">
    <property type="nucleotide sequence ID" value="XM_022398340.1"/>
</dbReference>
<feature type="compositionally biased region" description="Low complexity" evidence="17">
    <location>
        <begin position="859"/>
        <end position="873"/>
    </location>
</feature>
<evidence type="ECO:0000313" key="22">
    <source>
        <dbReference type="RefSeq" id="XP_022254048.1"/>
    </source>
</evidence>
<evidence type="ECO:0000256" key="10">
    <source>
        <dbReference type="ARBA" id="ARBA00023170"/>
    </source>
</evidence>
<evidence type="ECO:0000259" key="19">
    <source>
        <dbReference type="SMART" id="SM00079"/>
    </source>
</evidence>
<dbReference type="InterPro" id="IPR028082">
    <property type="entry name" value="Peripla_BP_I"/>
</dbReference>
<evidence type="ECO:0000256" key="3">
    <source>
        <dbReference type="ARBA" id="ARBA00022448"/>
    </source>
</evidence>
<keyword evidence="5 18" id="KW-0812">Transmembrane</keyword>
<comment type="similarity">
    <text evidence="2">Belongs to the glutamate-gated ion channel (TC 1.A.10.1) family.</text>
</comment>
<feature type="transmembrane region" description="Helical" evidence="18">
    <location>
        <begin position="650"/>
        <end position="671"/>
    </location>
</feature>
<dbReference type="InterPro" id="IPR015683">
    <property type="entry name" value="Ionotropic_Glu_rcpt"/>
</dbReference>
<evidence type="ECO:0000256" key="4">
    <source>
        <dbReference type="ARBA" id="ARBA00022475"/>
    </source>
</evidence>
<keyword evidence="9 18" id="KW-0472">Membrane</keyword>
<evidence type="ECO:0000256" key="9">
    <source>
        <dbReference type="ARBA" id="ARBA00023136"/>
    </source>
</evidence>
<dbReference type="Gene3D" id="3.40.190.10">
    <property type="entry name" value="Periplasmic binding protein-like II"/>
    <property type="match status" value="1"/>
</dbReference>
<comment type="subcellular location">
    <subcellularLocation>
        <location evidence="1">Cell membrane</location>
        <topology evidence="1">Multi-pass membrane protein</topology>
    </subcellularLocation>
    <subcellularLocation>
        <location evidence="15">Postsynaptic cell membrane</location>
    </subcellularLocation>
</comment>
<keyword evidence="14" id="KW-0407">Ion channel</keyword>
<keyword evidence="3" id="KW-0813">Transport</keyword>
<feature type="compositionally biased region" description="Polar residues" evidence="17">
    <location>
        <begin position="846"/>
        <end position="858"/>
    </location>
</feature>
<dbReference type="Proteomes" id="UP000694941">
    <property type="component" value="Unplaced"/>
</dbReference>
<keyword evidence="8" id="KW-0406">Ion transport</keyword>
<evidence type="ECO:0000256" key="17">
    <source>
        <dbReference type="SAM" id="MobiDB-lite"/>
    </source>
</evidence>
<dbReference type="InterPro" id="IPR001828">
    <property type="entry name" value="ANF_lig-bd_rcpt"/>
</dbReference>
<evidence type="ECO:0000259" key="20">
    <source>
        <dbReference type="SMART" id="SM00918"/>
    </source>
</evidence>
<feature type="transmembrane region" description="Helical" evidence="18">
    <location>
        <begin position="511"/>
        <end position="538"/>
    </location>
</feature>
<dbReference type="Pfam" id="PF01094">
    <property type="entry name" value="ANF_receptor"/>
    <property type="match status" value="1"/>
</dbReference>
<protein>
    <submittedName>
        <fullName evidence="22">Glutamate receptor ionotropic, NMDA 3A-like</fullName>
    </submittedName>
</protein>
<evidence type="ECO:0000256" key="14">
    <source>
        <dbReference type="ARBA" id="ARBA00023303"/>
    </source>
</evidence>
<evidence type="ECO:0000256" key="6">
    <source>
        <dbReference type="ARBA" id="ARBA00022989"/>
    </source>
</evidence>
<feature type="region of interest" description="Disordered" evidence="17">
    <location>
        <begin position="846"/>
        <end position="873"/>
    </location>
</feature>
<dbReference type="SMART" id="SM00079">
    <property type="entry name" value="PBPe"/>
    <property type="match status" value="1"/>
</dbReference>
<evidence type="ECO:0000256" key="2">
    <source>
        <dbReference type="ARBA" id="ARBA00008685"/>
    </source>
</evidence>
<accession>A0ABM1TDU2</accession>
<evidence type="ECO:0000256" key="1">
    <source>
        <dbReference type="ARBA" id="ARBA00004651"/>
    </source>
</evidence>
<keyword evidence="4" id="KW-1003">Cell membrane</keyword>
<evidence type="ECO:0000256" key="12">
    <source>
        <dbReference type="ARBA" id="ARBA00023257"/>
    </source>
</evidence>
<evidence type="ECO:0000256" key="15">
    <source>
        <dbReference type="ARBA" id="ARBA00034100"/>
    </source>
</evidence>
<evidence type="ECO:0000256" key="18">
    <source>
        <dbReference type="SAM" id="Phobius"/>
    </source>
</evidence>
<evidence type="ECO:0000256" key="7">
    <source>
        <dbReference type="ARBA" id="ARBA00023018"/>
    </source>
</evidence>
<gene>
    <name evidence="22" type="primary">LOC106469780</name>
</gene>
<keyword evidence="13" id="KW-1071">Ligand-gated ion channel</keyword>
<feature type="domain" description="Ionotropic glutamate receptor L-glutamate and glycine-binding" evidence="20">
    <location>
        <begin position="324"/>
        <end position="387"/>
    </location>
</feature>
<dbReference type="SUPFAM" id="SSF53822">
    <property type="entry name" value="Periplasmic binding protein-like I"/>
    <property type="match status" value="1"/>
</dbReference>
<keyword evidence="10" id="KW-0675">Receptor</keyword>
<keyword evidence="16" id="KW-0175">Coiled coil</keyword>
<sequence length="1016" mass="114924">MYLSLDPVVTDLTDGVFQLLNSSKWYDVVLVADDSETSSSLVRRLGNLMKRPLWRPLFVIRLQNKLSKDEILNRLSDVVKSFSRVILLHCDKELAEKVFEIAGELNLLSGEWMWIVLEQSVHITEGPVNSFPPGLLAIRLRSFTVNRHRVRAAVRILTKAVHHIEQNILVETFREISSTLSCFNPPTRQRQRLSHLLYSSLKNVMNNRNHSNHFDYSTHQSRRYGFSTVFEILNLAPSSDGFLHWQVVGNVSGSSVRLDTVLWVGAGKMGPWPTGRQRFRVATSYNPPFVQTSTRVSNGSCLMGIPCLQVQTNRKDELITIFADYAQGKAEGETYNVTCCSGITMDLLTDLARDLDFDYDIYLVADGMFGTSRGGQSWNGITADLISGAAHLAFSSFSITSMRYQVIDFSVPYFHSGVSCLASSKLHDVPLSAFLVPFSVHLWVAIFASLNVTAFAAAIYEWLSPFGLNPWGRQRTKNFSLASALWVMWSLLFSHLVAFKAPKSWPNKVLINLWGCFSVIFLASYTANIAALFAGLFFQLRVDDFHDSSVSSCGNGELDVLIGDTAVLDYFRGNEPGCNLHLLGDPIFDDAYAIGMQKGFPLKDAISDLILRYNEFGYIDQLQQKWYGRVPCFGSSVHSPTKPMGLSIRAVAGVFIMLLVGLLVGICILVIEHLVFRYVLPKLREGPKNAIWRSPNLMFLSQKLYRFINTVELVSPHHSAKEIASNLREGQIFSLFQKSVKRKAKEDLRRRKSKSQFFGVIQEIRNVVHQEQERQILASTNDLVSSTAIENIPTEATPLDDYPNDRSRECEKVPAASLLRNKMLSEDSAQQKRLLMSSIILTQSFPSMSVPQPSDTKVSSSSSSRISSSSTFPSLSHLHDRVFSFSLNDLSPNSSKYSQRRKVADGCIKRSCSFSDLRTLKTRPRLNDLDASDLKLHPNYRNFNLNLSSHQKHKPTLFLQYSIDDQQLYSLSKEEIIHRWRTTERQMLNRLREALKQKAELEEKLSYLKKTLLRPP</sequence>
<feature type="transmembrane region" description="Helical" evidence="18">
    <location>
        <begin position="440"/>
        <end position="460"/>
    </location>
</feature>
<dbReference type="GeneID" id="106469780"/>
<keyword evidence="7" id="KW-0770">Synapse</keyword>